<name>A0A5D0CUU7_9BACL</name>
<dbReference type="Pfam" id="PF14285">
    <property type="entry name" value="DUF4367"/>
    <property type="match status" value="1"/>
</dbReference>
<evidence type="ECO:0000259" key="2">
    <source>
        <dbReference type="Pfam" id="PF14285"/>
    </source>
</evidence>
<gene>
    <name evidence="3" type="ORF">FRY98_12895</name>
</gene>
<dbReference type="AlphaFoldDB" id="A0A5D0CUU7"/>
<evidence type="ECO:0000313" key="3">
    <source>
        <dbReference type="EMBL" id="TYA13538.1"/>
    </source>
</evidence>
<accession>A0A5D0CUU7</accession>
<keyword evidence="1" id="KW-0732">Signal</keyword>
<comment type="caution">
    <text evidence="3">The sequence shown here is derived from an EMBL/GenBank/DDBJ whole genome shotgun (WGS) entry which is preliminary data.</text>
</comment>
<dbReference type="InterPro" id="IPR025377">
    <property type="entry name" value="DUF4367"/>
</dbReference>
<protein>
    <submittedName>
        <fullName evidence="3">DUF4367 domain-containing protein</fullName>
    </submittedName>
</protein>
<feature type="domain" description="DUF4367" evidence="2">
    <location>
        <begin position="152"/>
        <end position="255"/>
    </location>
</feature>
<sequence length="258" mass="28759">MNVTKKTLITAASILLMFGSASPIAEEAAAAPHKSSKTQAASNETRLEQQKKAAIAIHSKQKKPGELTVMYDGTDNSLSFNYLSIKTSNDDEYTKLLSKYKAPELTQPAWLPEGYAFESGEIMPPYPHFLSKRYQGMLKELQTEAKGKTYYAKKLNWSEAGETAIVFSKDSDVIRLSAKKMQPFFTEVTKVPGKGENFEKLTVNGIEALYATNSDALFSTRLMWENTKDQLEYEISTYKNSSLTKDDLVAIAESMGKE</sequence>
<dbReference type="RefSeq" id="WP_148452312.1">
    <property type="nucleotide sequence ID" value="NZ_VSDO01000002.1"/>
</dbReference>
<dbReference type="OrthoDB" id="2583157at2"/>
<keyword evidence="4" id="KW-1185">Reference proteome</keyword>
<proteinExistence type="predicted"/>
<feature type="signal peptide" evidence="1">
    <location>
        <begin position="1"/>
        <end position="25"/>
    </location>
</feature>
<evidence type="ECO:0000256" key="1">
    <source>
        <dbReference type="SAM" id="SignalP"/>
    </source>
</evidence>
<reference evidence="3 4" key="1">
    <citation type="submission" date="2019-08" db="EMBL/GenBank/DDBJ databases">
        <title>Genome sequencing of Paenibacillus faecis DSM 23593(T).</title>
        <authorList>
            <person name="Kook J.-K."/>
            <person name="Park S.-N."/>
            <person name="Lim Y.K."/>
        </authorList>
    </citation>
    <scope>NUCLEOTIDE SEQUENCE [LARGE SCALE GENOMIC DNA]</scope>
    <source>
        <strain evidence="3 4">DSM 23593</strain>
    </source>
</reference>
<organism evidence="3 4">
    <name type="scientific">Paenibacillus faecis</name>
    <dbReference type="NCBI Taxonomy" id="862114"/>
    <lineage>
        <taxon>Bacteria</taxon>
        <taxon>Bacillati</taxon>
        <taxon>Bacillota</taxon>
        <taxon>Bacilli</taxon>
        <taxon>Bacillales</taxon>
        <taxon>Paenibacillaceae</taxon>
        <taxon>Paenibacillus</taxon>
    </lineage>
</organism>
<evidence type="ECO:0000313" key="4">
    <source>
        <dbReference type="Proteomes" id="UP000325218"/>
    </source>
</evidence>
<dbReference type="EMBL" id="VSDO01000002">
    <property type="protein sequence ID" value="TYA13538.1"/>
    <property type="molecule type" value="Genomic_DNA"/>
</dbReference>
<dbReference type="Proteomes" id="UP000325218">
    <property type="component" value="Unassembled WGS sequence"/>
</dbReference>
<feature type="chain" id="PRO_5039651075" evidence="1">
    <location>
        <begin position="26"/>
        <end position="258"/>
    </location>
</feature>